<dbReference type="PANTHER" id="PTHR15422">
    <property type="entry name" value="OS05G0565100 PROTEIN"/>
    <property type="match status" value="1"/>
</dbReference>
<evidence type="ECO:0000256" key="11">
    <source>
        <dbReference type="SAM" id="MobiDB-lite"/>
    </source>
</evidence>
<evidence type="ECO:0000256" key="9">
    <source>
        <dbReference type="ARBA" id="ARBA00023004"/>
    </source>
</evidence>
<dbReference type="CDD" id="cd08761">
    <property type="entry name" value="Cyt_b561_CYB561D2_like"/>
    <property type="match status" value="1"/>
</dbReference>
<dbReference type="Gene3D" id="1.20.120.1770">
    <property type="match status" value="1"/>
</dbReference>
<evidence type="ECO:0000259" key="13">
    <source>
        <dbReference type="SMART" id="SM00665"/>
    </source>
</evidence>
<name>A0ABR3IVP5_9AGAR</name>
<evidence type="ECO:0000313" key="14">
    <source>
        <dbReference type="EMBL" id="KAL0947339.1"/>
    </source>
</evidence>
<reference evidence="15" key="1">
    <citation type="submission" date="2024-06" db="EMBL/GenBank/DDBJ databases">
        <title>Multi-omics analyses provide insights into the biosynthesis of the anticancer antibiotic pleurotin in Hohenbuehelia grisea.</title>
        <authorList>
            <person name="Weaver J.A."/>
            <person name="Alberti F."/>
        </authorList>
    </citation>
    <scope>NUCLEOTIDE SEQUENCE [LARGE SCALE GENOMIC DNA]</scope>
    <source>
        <strain evidence="15">T-177</strain>
    </source>
</reference>
<evidence type="ECO:0000256" key="5">
    <source>
        <dbReference type="ARBA" id="ARBA00022692"/>
    </source>
</evidence>
<dbReference type="InterPro" id="IPR006593">
    <property type="entry name" value="Cyt_b561/ferric_Rdtase_TM"/>
</dbReference>
<gene>
    <name evidence="14" type="ORF">HGRIS_013458</name>
</gene>
<sequence length="239" mass="26156">MPALPATPDPNQQDYELLLPPNETDQSQAAPGQDLPKTSMGFDEQELKPERRPGDVYAEYAALISAAVFVVVTWVGLLIHSPAEKGWFALHPPLQSASIALITYGILTLQPTSQPKTKAAGFQRHQLVIFFVALPCITVGTLAVMYNKYLNEAPHFMSWHGTLGIIVMVWILLQVALGGGSVWFKGVAFGGGAKAKAVWKYHRLSGYLLFPLLLFVGYLGAVILGAVYTRVRLSKMNFT</sequence>
<keyword evidence="4" id="KW-0349">Heme</keyword>
<comment type="subcellular location">
    <subcellularLocation>
        <location evidence="2">Membrane</location>
        <topology evidence="2">Multi-pass membrane protein</topology>
    </subcellularLocation>
</comment>
<keyword evidence="15" id="KW-1185">Reference proteome</keyword>
<keyword evidence="3" id="KW-0813">Transport</keyword>
<proteinExistence type="predicted"/>
<evidence type="ECO:0000256" key="3">
    <source>
        <dbReference type="ARBA" id="ARBA00022448"/>
    </source>
</evidence>
<feature type="domain" description="Cytochrome b561" evidence="13">
    <location>
        <begin position="90"/>
        <end position="221"/>
    </location>
</feature>
<keyword evidence="10 12" id="KW-0472">Membrane</keyword>
<organism evidence="14 15">
    <name type="scientific">Hohenbuehelia grisea</name>
    <dbReference type="NCBI Taxonomy" id="104357"/>
    <lineage>
        <taxon>Eukaryota</taxon>
        <taxon>Fungi</taxon>
        <taxon>Dikarya</taxon>
        <taxon>Basidiomycota</taxon>
        <taxon>Agaricomycotina</taxon>
        <taxon>Agaricomycetes</taxon>
        <taxon>Agaricomycetidae</taxon>
        <taxon>Agaricales</taxon>
        <taxon>Pleurotineae</taxon>
        <taxon>Pleurotaceae</taxon>
        <taxon>Hohenbuehelia</taxon>
    </lineage>
</organism>
<dbReference type="SMART" id="SM00665">
    <property type="entry name" value="B561"/>
    <property type="match status" value="1"/>
</dbReference>
<feature type="transmembrane region" description="Helical" evidence="12">
    <location>
        <begin position="204"/>
        <end position="228"/>
    </location>
</feature>
<dbReference type="InterPro" id="IPR045150">
    <property type="entry name" value="CYB561D1/2"/>
</dbReference>
<evidence type="ECO:0000256" key="6">
    <source>
        <dbReference type="ARBA" id="ARBA00022723"/>
    </source>
</evidence>
<dbReference type="Proteomes" id="UP001556367">
    <property type="component" value="Unassembled WGS sequence"/>
</dbReference>
<dbReference type="PANTHER" id="PTHR15422:SF45">
    <property type="entry name" value="CYTOCHROME B561 DOMAIN-CONTAINING PROTEIN"/>
    <property type="match status" value="1"/>
</dbReference>
<feature type="transmembrane region" description="Helical" evidence="12">
    <location>
        <begin position="159"/>
        <end position="184"/>
    </location>
</feature>
<keyword evidence="9" id="KW-0408">Iron</keyword>
<comment type="caution">
    <text evidence="14">The sequence shown here is derived from an EMBL/GenBank/DDBJ whole genome shotgun (WGS) entry which is preliminary data.</text>
</comment>
<evidence type="ECO:0000313" key="15">
    <source>
        <dbReference type="Proteomes" id="UP001556367"/>
    </source>
</evidence>
<evidence type="ECO:0000256" key="1">
    <source>
        <dbReference type="ARBA" id="ARBA00001970"/>
    </source>
</evidence>
<keyword evidence="8 12" id="KW-1133">Transmembrane helix</keyword>
<protein>
    <recommendedName>
        <fullName evidence="13">Cytochrome b561 domain-containing protein</fullName>
    </recommendedName>
</protein>
<evidence type="ECO:0000256" key="4">
    <source>
        <dbReference type="ARBA" id="ARBA00022617"/>
    </source>
</evidence>
<keyword evidence="5 12" id="KW-0812">Transmembrane</keyword>
<keyword evidence="7" id="KW-0249">Electron transport</keyword>
<evidence type="ECO:0000256" key="10">
    <source>
        <dbReference type="ARBA" id="ARBA00023136"/>
    </source>
</evidence>
<feature type="transmembrane region" description="Helical" evidence="12">
    <location>
        <begin position="127"/>
        <end position="147"/>
    </location>
</feature>
<evidence type="ECO:0000256" key="8">
    <source>
        <dbReference type="ARBA" id="ARBA00022989"/>
    </source>
</evidence>
<feature type="region of interest" description="Disordered" evidence="11">
    <location>
        <begin position="1"/>
        <end position="40"/>
    </location>
</feature>
<evidence type="ECO:0000256" key="12">
    <source>
        <dbReference type="SAM" id="Phobius"/>
    </source>
</evidence>
<accession>A0ABR3IVP5</accession>
<comment type="cofactor">
    <cofactor evidence="1">
        <name>heme b</name>
        <dbReference type="ChEBI" id="CHEBI:60344"/>
    </cofactor>
</comment>
<keyword evidence="6" id="KW-0479">Metal-binding</keyword>
<feature type="transmembrane region" description="Helical" evidence="12">
    <location>
        <begin position="60"/>
        <end position="79"/>
    </location>
</feature>
<dbReference type="EMBL" id="JASNQZ010000015">
    <property type="protein sequence ID" value="KAL0947339.1"/>
    <property type="molecule type" value="Genomic_DNA"/>
</dbReference>
<evidence type="ECO:0000256" key="2">
    <source>
        <dbReference type="ARBA" id="ARBA00004141"/>
    </source>
</evidence>
<dbReference type="Pfam" id="PF03188">
    <property type="entry name" value="Cytochrom_B561"/>
    <property type="match status" value="1"/>
</dbReference>
<evidence type="ECO:0000256" key="7">
    <source>
        <dbReference type="ARBA" id="ARBA00022982"/>
    </source>
</evidence>